<evidence type="ECO:0000256" key="5">
    <source>
        <dbReference type="ARBA" id="ARBA00023274"/>
    </source>
</evidence>
<dbReference type="Gene3D" id="3.40.50.10490">
    <property type="entry name" value="Glucose-6-phosphate isomerase like protein, domain 1"/>
    <property type="match status" value="1"/>
</dbReference>
<dbReference type="CDD" id="cd01425">
    <property type="entry name" value="RPS2"/>
    <property type="match status" value="1"/>
</dbReference>
<reference evidence="10" key="1">
    <citation type="submission" date="2023-10" db="EMBL/GenBank/DDBJ databases">
        <title>Genome assembly of Pristionchus species.</title>
        <authorList>
            <person name="Yoshida K."/>
            <person name="Sommer R.J."/>
        </authorList>
    </citation>
    <scope>NUCLEOTIDE SEQUENCE</scope>
    <source>
        <strain evidence="10">RS5133</strain>
    </source>
</reference>
<dbReference type="GO" id="GO:0006412">
    <property type="term" value="P:translation"/>
    <property type="evidence" value="ECO:0007669"/>
    <property type="project" value="InterPro"/>
</dbReference>
<comment type="caution">
    <text evidence="10">The sequence shown here is derived from an EMBL/GenBank/DDBJ whole genome shotgun (WGS) entry which is preliminary data.</text>
</comment>
<dbReference type="HAMAP" id="MF_00291_B">
    <property type="entry name" value="Ribosomal_uS2_B"/>
    <property type="match status" value="1"/>
</dbReference>
<dbReference type="EMBL" id="BTSY01000001">
    <property type="protein sequence ID" value="GMT09171.1"/>
    <property type="molecule type" value="Genomic_DNA"/>
</dbReference>
<dbReference type="SUPFAM" id="SSF52313">
    <property type="entry name" value="Ribosomal protein S2"/>
    <property type="match status" value="1"/>
</dbReference>
<evidence type="ECO:0000256" key="7">
    <source>
        <dbReference type="ARBA" id="ARBA00071390"/>
    </source>
</evidence>
<dbReference type="Pfam" id="PF00318">
    <property type="entry name" value="Ribosomal_S2"/>
    <property type="match status" value="2"/>
</dbReference>
<dbReference type="InterPro" id="IPR023591">
    <property type="entry name" value="Ribosomal_uS2_flav_dom_sf"/>
</dbReference>
<organism evidence="10 11">
    <name type="scientific">Pristionchus fissidentatus</name>
    <dbReference type="NCBI Taxonomy" id="1538716"/>
    <lineage>
        <taxon>Eukaryota</taxon>
        <taxon>Metazoa</taxon>
        <taxon>Ecdysozoa</taxon>
        <taxon>Nematoda</taxon>
        <taxon>Chromadorea</taxon>
        <taxon>Rhabditida</taxon>
        <taxon>Rhabditina</taxon>
        <taxon>Diplogasteromorpha</taxon>
        <taxon>Diplogasteroidea</taxon>
        <taxon>Neodiplogasteridae</taxon>
        <taxon>Pristionchus</taxon>
    </lineage>
</organism>
<evidence type="ECO:0000256" key="1">
    <source>
        <dbReference type="ARBA" id="ARBA00004173"/>
    </source>
</evidence>
<dbReference type="Proteomes" id="UP001432322">
    <property type="component" value="Unassembled WGS sequence"/>
</dbReference>
<evidence type="ECO:0000313" key="10">
    <source>
        <dbReference type="EMBL" id="GMT09171.1"/>
    </source>
</evidence>
<dbReference type="InterPro" id="IPR001865">
    <property type="entry name" value="Ribosomal_uS2"/>
</dbReference>
<sequence>SMHSTALRTLIRRVGASGARALSGGATAASEPATSRPVGTPSADTLQKGSVQPVVLKPYVAVELEAEDLFGLHSLVNVDEMFEARLHYGHKVGTLNDNMKWALYGERLGVCVFDLETTRKHLIRALDFVAHVVSRGGIILFVSTHRDTMLNVEQMAEEVGQYSHVRFWQEGTLTNMRQLLGATVRLPDTMVFLSTLTSMSERHPAIVEAAKMTIPTVGIVDSNADPAYLTYLVPANDDSPQAVAYLLRMFKEACKRGAAHRAKNI</sequence>
<dbReference type="GO" id="GO:0003735">
    <property type="term" value="F:structural constituent of ribosome"/>
    <property type="evidence" value="ECO:0007669"/>
    <property type="project" value="InterPro"/>
</dbReference>
<evidence type="ECO:0000256" key="2">
    <source>
        <dbReference type="ARBA" id="ARBA00006242"/>
    </source>
</evidence>
<dbReference type="FunFam" id="3.40.50.10490:FF:000026">
    <property type="entry name" value="28S ribosomal protein S2, mitochondrial"/>
    <property type="match status" value="1"/>
</dbReference>
<gene>
    <name evidence="10" type="ORF">PFISCL1PPCAC_468</name>
</gene>
<feature type="region of interest" description="Disordered" evidence="9">
    <location>
        <begin position="22"/>
        <end position="45"/>
    </location>
</feature>
<dbReference type="PRINTS" id="PR00395">
    <property type="entry name" value="RIBOSOMALS2"/>
</dbReference>
<protein>
    <recommendedName>
        <fullName evidence="7">Small ribosomal subunit protein uS2m</fullName>
    </recommendedName>
    <alternativeName>
        <fullName evidence="8">28S ribosomal protein S2, mitochondrial</fullName>
    </alternativeName>
</protein>
<comment type="subcellular location">
    <subcellularLocation>
        <location evidence="1">Mitochondrion</location>
    </subcellularLocation>
</comment>
<keyword evidence="4" id="KW-0496">Mitochondrion</keyword>
<keyword evidence="5" id="KW-0687">Ribonucleoprotein</keyword>
<dbReference type="GO" id="GO:0005743">
    <property type="term" value="C:mitochondrial inner membrane"/>
    <property type="evidence" value="ECO:0007669"/>
    <property type="project" value="UniProtKB-ARBA"/>
</dbReference>
<dbReference type="PANTHER" id="PTHR12534">
    <property type="entry name" value="30S RIBOSOMAL PROTEIN S2 PROKARYOTIC AND ORGANELLAR"/>
    <property type="match status" value="1"/>
</dbReference>
<comment type="function">
    <text evidence="6">Required for mitoribosome formation and stability, and mitochondrial translation.</text>
</comment>
<evidence type="ECO:0000256" key="3">
    <source>
        <dbReference type="ARBA" id="ARBA00022980"/>
    </source>
</evidence>
<evidence type="ECO:0000256" key="4">
    <source>
        <dbReference type="ARBA" id="ARBA00023128"/>
    </source>
</evidence>
<keyword evidence="3" id="KW-0689">Ribosomal protein</keyword>
<comment type="similarity">
    <text evidence="2">Belongs to the universal ribosomal protein uS2 family.</text>
</comment>
<evidence type="ECO:0000313" key="11">
    <source>
        <dbReference type="Proteomes" id="UP001432322"/>
    </source>
</evidence>
<dbReference type="PANTHER" id="PTHR12534:SF0">
    <property type="entry name" value="SMALL RIBOSOMAL SUBUNIT PROTEIN US2M"/>
    <property type="match status" value="1"/>
</dbReference>
<proteinExistence type="inferred from homology"/>
<name>A0AAV5URT1_9BILA</name>
<accession>A0AAV5URT1</accession>
<dbReference type="InterPro" id="IPR005706">
    <property type="entry name" value="Ribosomal_uS2_bac/mit/plastid"/>
</dbReference>
<keyword evidence="11" id="KW-1185">Reference proteome</keyword>
<dbReference type="GO" id="GO:0005763">
    <property type="term" value="C:mitochondrial small ribosomal subunit"/>
    <property type="evidence" value="ECO:0007669"/>
    <property type="project" value="UniProtKB-ARBA"/>
</dbReference>
<evidence type="ECO:0000256" key="9">
    <source>
        <dbReference type="SAM" id="MobiDB-lite"/>
    </source>
</evidence>
<evidence type="ECO:0000256" key="6">
    <source>
        <dbReference type="ARBA" id="ARBA00059792"/>
    </source>
</evidence>
<dbReference type="AlphaFoldDB" id="A0AAV5URT1"/>
<feature type="non-terminal residue" evidence="10">
    <location>
        <position position="1"/>
    </location>
</feature>
<evidence type="ECO:0000256" key="8">
    <source>
        <dbReference type="ARBA" id="ARBA00083109"/>
    </source>
</evidence>